<dbReference type="AlphaFoldDB" id="A0A9P9K7P2"/>
<proteinExistence type="predicted"/>
<sequence length="356" mass="39648">MPQFKFVAVQYGDGKPSKVAKSTRSHAIRAGLQKTKRRSRNKAITLSLCSEAVGKDSLLGFKFLMDPVCSSCVDPFNSLPVPTNLQVDHLVKYLLFKFDNNLGTNDRTKAWFPYALRSTPMMHSTLAMAAALWQADCPALEKSIQVEGLRQKGEAMREVGACLAQADSTHNHEIAFIISTMSTLVLVEVCSGDFETAKMHFKGAHNLFSSRGGRDSFKDQFILCKSVNLADIQVATALGQELIFPLMHPDQPELPPTILEHASHPSLHVSVADHDCSRIFIQLRQLLFAAQSLTISVDDQRTLLNIVDESILRHLYKNCVHLCDTDRRSRALVLAAQVFMYVTLRQVPPESPLVCR</sequence>
<dbReference type="Proteomes" id="UP000736672">
    <property type="component" value="Unassembled WGS sequence"/>
</dbReference>
<dbReference type="InterPro" id="IPR021858">
    <property type="entry name" value="Fun_TF"/>
</dbReference>
<feature type="non-terminal residue" evidence="2">
    <location>
        <position position="356"/>
    </location>
</feature>
<keyword evidence="1" id="KW-0539">Nucleus</keyword>
<accession>A0A9P9K7P2</accession>
<comment type="caution">
    <text evidence="2">The sequence shown here is derived from an EMBL/GenBank/DDBJ whole genome shotgun (WGS) entry which is preliminary data.</text>
</comment>
<dbReference type="Pfam" id="PF11951">
    <property type="entry name" value="Fungal_trans_2"/>
    <property type="match status" value="1"/>
</dbReference>
<evidence type="ECO:0000313" key="2">
    <source>
        <dbReference type="EMBL" id="KAH7243029.1"/>
    </source>
</evidence>
<evidence type="ECO:0000313" key="3">
    <source>
        <dbReference type="Proteomes" id="UP000736672"/>
    </source>
</evidence>
<name>A0A9P9K7P2_FUSSL</name>
<dbReference type="PANTHER" id="PTHR37540:SF5">
    <property type="entry name" value="TRANSCRIPTION FACTOR DOMAIN-CONTAINING PROTEIN"/>
    <property type="match status" value="1"/>
</dbReference>
<protein>
    <submittedName>
        <fullName evidence="2">Uncharacterized protein</fullName>
    </submittedName>
</protein>
<dbReference type="EMBL" id="JAGTJS010000019">
    <property type="protein sequence ID" value="KAH7243029.1"/>
    <property type="molecule type" value="Genomic_DNA"/>
</dbReference>
<reference evidence="2" key="1">
    <citation type="journal article" date="2021" name="Nat. Commun.">
        <title>Genetic determinants of endophytism in the Arabidopsis root mycobiome.</title>
        <authorList>
            <person name="Mesny F."/>
            <person name="Miyauchi S."/>
            <person name="Thiergart T."/>
            <person name="Pickel B."/>
            <person name="Atanasova L."/>
            <person name="Karlsson M."/>
            <person name="Huettel B."/>
            <person name="Barry K.W."/>
            <person name="Haridas S."/>
            <person name="Chen C."/>
            <person name="Bauer D."/>
            <person name="Andreopoulos W."/>
            <person name="Pangilinan J."/>
            <person name="LaButti K."/>
            <person name="Riley R."/>
            <person name="Lipzen A."/>
            <person name="Clum A."/>
            <person name="Drula E."/>
            <person name="Henrissat B."/>
            <person name="Kohler A."/>
            <person name="Grigoriev I.V."/>
            <person name="Martin F.M."/>
            <person name="Hacquard S."/>
        </authorList>
    </citation>
    <scope>NUCLEOTIDE SEQUENCE</scope>
    <source>
        <strain evidence="2">FSSC 5 MPI-SDFR-AT-0091</strain>
    </source>
</reference>
<evidence type="ECO:0000256" key="1">
    <source>
        <dbReference type="ARBA" id="ARBA00023242"/>
    </source>
</evidence>
<gene>
    <name evidence="2" type="ORF">B0J15DRAFT_597836</name>
</gene>
<dbReference type="OrthoDB" id="4158087at2759"/>
<organism evidence="2 3">
    <name type="scientific">Fusarium solani</name>
    <name type="common">Filamentous fungus</name>
    <dbReference type="NCBI Taxonomy" id="169388"/>
    <lineage>
        <taxon>Eukaryota</taxon>
        <taxon>Fungi</taxon>
        <taxon>Dikarya</taxon>
        <taxon>Ascomycota</taxon>
        <taxon>Pezizomycotina</taxon>
        <taxon>Sordariomycetes</taxon>
        <taxon>Hypocreomycetidae</taxon>
        <taxon>Hypocreales</taxon>
        <taxon>Nectriaceae</taxon>
        <taxon>Fusarium</taxon>
        <taxon>Fusarium solani species complex</taxon>
    </lineage>
</organism>
<dbReference type="PANTHER" id="PTHR37540">
    <property type="entry name" value="TRANSCRIPTION FACTOR (ACR-2), PUTATIVE-RELATED-RELATED"/>
    <property type="match status" value="1"/>
</dbReference>
<keyword evidence="3" id="KW-1185">Reference proteome</keyword>